<keyword evidence="3" id="KW-0862">Zinc</keyword>
<dbReference type="GO" id="GO:0005681">
    <property type="term" value="C:spliceosomal complex"/>
    <property type="evidence" value="ECO:0007669"/>
    <property type="project" value="InterPro"/>
</dbReference>
<keyword evidence="2 5" id="KW-0863">Zinc-finger</keyword>
<evidence type="ECO:0000256" key="3">
    <source>
        <dbReference type="ARBA" id="ARBA00022833"/>
    </source>
</evidence>
<dbReference type="SUPFAM" id="SSF57667">
    <property type="entry name" value="beta-beta-alpha zinc fingers"/>
    <property type="match status" value="1"/>
</dbReference>
<dbReference type="OrthoDB" id="30343at2759"/>
<keyword evidence="4" id="KW-0539">Nucleus</keyword>
<reference evidence="8 9" key="1">
    <citation type="submission" date="2015-03" db="EMBL/GenBank/DDBJ databases">
        <authorList>
            <person name="Radwan O."/>
            <person name="Al-Naeli F.A."/>
            <person name="Rendon G.A."/>
            <person name="Fields C."/>
        </authorList>
    </citation>
    <scope>NUCLEOTIDE SEQUENCE [LARGE SCALE GENOMIC DNA]</scope>
    <source>
        <strain evidence="8">CR-DP1</strain>
    </source>
</reference>
<dbReference type="PANTHER" id="PTHR45986">
    <property type="entry name" value="ZINC FINGER MATRIN-TYPE PROTEIN 2"/>
    <property type="match status" value="1"/>
</dbReference>
<dbReference type="AlphaFoldDB" id="A0A0F4ZFU9"/>
<evidence type="ECO:0000256" key="2">
    <source>
        <dbReference type="ARBA" id="ARBA00022771"/>
    </source>
</evidence>
<dbReference type="SMART" id="SM00451">
    <property type="entry name" value="ZnF_U1"/>
    <property type="match status" value="1"/>
</dbReference>
<feature type="region of interest" description="Disordered" evidence="6">
    <location>
        <begin position="174"/>
        <end position="237"/>
    </location>
</feature>
<dbReference type="Proteomes" id="UP000033483">
    <property type="component" value="Unassembled WGS sequence"/>
</dbReference>
<evidence type="ECO:0000259" key="7">
    <source>
        <dbReference type="PROSITE" id="PS50157"/>
    </source>
</evidence>
<dbReference type="PANTHER" id="PTHR45986:SF1">
    <property type="entry name" value="ZINC FINGER MATRIN-TYPE PROTEIN 2"/>
    <property type="match status" value="1"/>
</dbReference>
<keyword evidence="9" id="KW-1185">Reference proteome</keyword>
<dbReference type="PROSITE" id="PS50157">
    <property type="entry name" value="ZINC_FINGER_C2H2_2"/>
    <property type="match status" value="1"/>
</dbReference>
<dbReference type="InterPro" id="IPR003604">
    <property type="entry name" value="Matrin/U1-like-C_Znf_C2H2"/>
</dbReference>
<keyword evidence="1" id="KW-0479">Metal-binding</keyword>
<proteinExistence type="predicted"/>
<evidence type="ECO:0000256" key="1">
    <source>
        <dbReference type="ARBA" id="ARBA00022723"/>
    </source>
</evidence>
<dbReference type="InterPro" id="IPR036236">
    <property type="entry name" value="Znf_C2H2_sf"/>
</dbReference>
<sequence length="237" mass="26650">MSNPKNGSAYGTPAGDTDFRKNWDLDEYAEKAKVREAAEREEAKARYEAKLAGKKYHKQPTGTETYAQAKRTVLDVSSMVGKTMLVPAGAGVGKKGRGAGFYCEACDLTFKDNKSLVDHMNTMQHLLNTGHTAEVKRATAEEVRERILMWVAKKEDLKKEQALSLDSRLALREEERAKEAEARRKKRRDEAERKRAKKEAEEMAKVDYGEDVRVEGEHDEEDMMAQMGIAGFGSSKK</sequence>
<evidence type="ECO:0000313" key="9">
    <source>
        <dbReference type="Proteomes" id="UP000033483"/>
    </source>
</evidence>
<evidence type="ECO:0000256" key="5">
    <source>
        <dbReference type="PROSITE-ProRule" id="PRU00042"/>
    </source>
</evidence>
<feature type="compositionally biased region" description="Basic and acidic residues" evidence="6">
    <location>
        <begin position="174"/>
        <end position="216"/>
    </location>
</feature>
<feature type="domain" description="C2H2-type" evidence="7">
    <location>
        <begin position="101"/>
        <end position="125"/>
    </location>
</feature>
<dbReference type="GO" id="GO:0046540">
    <property type="term" value="C:U4/U6 x U5 tri-snRNP complex"/>
    <property type="evidence" value="ECO:0007669"/>
    <property type="project" value="TreeGrafter"/>
</dbReference>
<protein>
    <recommendedName>
        <fullName evidence="7">C2H2-type domain-containing protein</fullName>
    </recommendedName>
</protein>
<evidence type="ECO:0000256" key="6">
    <source>
        <dbReference type="SAM" id="MobiDB-lite"/>
    </source>
</evidence>
<dbReference type="Pfam" id="PF12171">
    <property type="entry name" value="zf-C2H2_jaz"/>
    <property type="match status" value="1"/>
</dbReference>
<dbReference type="GO" id="GO:0003676">
    <property type="term" value="F:nucleic acid binding"/>
    <property type="evidence" value="ECO:0007669"/>
    <property type="project" value="InterPro"/>
</dbReference>
<gene>
    <name evidence="8" type="ORF">TD95_002841</name>
</gene>
<dbReference type="GO" id="GO:0000398">
    <property type="term" value="P:mRNA splicing, via spliceosome"/>
    <property type="evidence" value="ECO:0007669"/>
    <property type="project" value="InterPro"/>
</dbReference>
<comment type="caution">
    <text evidence="8">The sequence shown here is derived from an EMBL/GenBank/DDBJ whole genome shotgun (WGS) entry which is preliminary data.</text>
</comment>
<dbReference type="GO" id="GO:0008270">
    <property type="term" value="F:zinc ion binding"/>
    <property type="evidence" value="ECO:0007669"/>
    <property type="project" value="UniProtKB-KW"/>
</dbReference>
<evidence type="ECO:0000256" key="4">
    <source>
        <dbReference type="ARBA" id="ARBA00023242"/>
    </source>
</evidence>
<accession>A0A0F4ZFU9</accession>
<organism evidence="8 9">
    <name type="scientific">Thielaviopsis punctulata</name>
    <dbReference type="NCBI Taxonomy" id="72032"/>
    <lineage>
        <taxon>Eukaryota</taxon>
        <taxon>Fungi</taxon>
        <taxon>Dikarya</taxon>
        <taxon>Ascomycota</taxon>
        <taxon>Pezizomycotina</taxon>
        <taxon>Sordariomycetes</taxon>
        <taxon>Hypocreomycetidae</taxon>
        <taxon>Microascales</taxon>
        <taxon>Ceratocystidaceae</taxon>
        <taxon>Thielaviopsis</taxon>
    </lineage>
</organism>
<dbReference type="Gene3D" id="3.30.160.60">
    <property type="entry name" value="Classic Zinc Finger"/>
    <property type="match status" value="1"/>
</dbReference>
<dbReference type="PROSITE" id="PS00028">
    <property type="entry name" value="ZINC_FINGER_C2H2_1"/>
    <property type="match status" value="1"/>
</dbReference>
<name>A0A0F4ZFU9_9PEZI</name>
<dbReference type="EMBL" id="LAEV01001118">
    <property type="protein sequence ID" value="KKA28768.1"/>
    <property type="molecule type" value="Genomic_DNA"/>
</dbReference>
<dbReference type="InterPro" id="IPR040107">
    <property type="entry name" value="Snu23"/>
</dbReference>
<evidence type="ECO:0000313" key="8">
    <source>
        <dbReference type="EMBL" id="KKA28768.1"/>
    </source>
</evidence>
<dbReference type="InterPro" id="IPR022755">
    <property type="entry name" value="Znf_C2H2_jaz"/>
</dbReference>
<dbReference type="InterPro" id="IPR013087">
    <property type="entry name" value="Znf_C2H2_type"/>
</dbReference>
<feature type="region of interest" description="Disordered" evidence="6">
    <location>
        <begin position="1"/>
        <end position="20"/>
    </location>
</feature>